<dbReference type="EMBL" id="JGYG01000001">
    <property type="protein sequence ID" value="KFI32236.1"/>
    <property type="molecule type" value="Genomic_DNA"/>
</dbReference>
<keyword evidence="2" id="KW-1185">Reference proteome</keyword>
<comment type="caution">
    <text evidence="1">The sequence shown here is derived from an EMBL/GenBank/DDBJ whole genome shotgun (WGS) entry which is preliminary data.</text>
</comment>
<protein>
    <submittedName>
        <fullName evidence="1">Uncharacterized protein</fullName>
    </submittedName>
</protein>
<dbReference type="AlphaFoldDB" id="A0A086YD86"/>
<organism evidence="1 2">
    <name type="scientific">Haematobacter massiliensis</name>
    <dbReference type="NCBI Taxonomy" id="195105"/>
    <lineage>
        <taxon>Bacteria</taxon>
        <taxon>Pseudomonadati</taxon>
        <taxon>Pseudomonadota</taxon>
        <taxon>Alphaproteobacteria</taxon>
        <taxon>Rhodobacterales</taxon>
        <taxon>Paracoccaceae</taxon>
        <taxon>Haematobacter</taxon>
    </lineage>
</organism>
<proteinExistence type="predicted"/>
<dbReference type="Proteomes" id="UP000028826">
    <property type="component" value="Unassembled WGS sequence"/>
</dbReference>
<sequence>MSMITQVWDMCRSAGEFDMKPTALGMAVSIRVQGVADPCRLPWRRGTGSFSRAEREHAVFDGVVAQFQHIITDGWGRKRSMRTRAGRMAAASRYLPQGRGASQTSLYP</sequence>
<accession>A0A086YD86</accession>
<gene>
    <name evidence="1" type="ORF">CN97_06530</name>
</gene>
<evidence type="ECO:0000313" key="1">
    <source>
        <dbReference type="EMBL" id="KFI32236.1"/>
    </source>
</evidence>
<reference evidence="1 2" key="1">
    <citation type="submission" date="2014-03" db="EMBL/GenBank/DDBJ databases">
        <title>Genome of Haematobacter massiliensis CCUG 47968.</title>
        <authorList>
            <person name="Wang D."/>
            <person name="Wang G."/>
        </authorList>
    </citation>
    <scope>NUCLEOTIDE SEQUENCE [LARGE SCALE GENOMIC DNA]</scope>
    <source>
        <strain evidence="1 2">CCUG 47968</strain>
    </source>
</reference>
<name>A0A086YD86_9RHOB</name>
<evidence type="ECO:0000313" key="2">
    <source>
        <dbReference type="Proteomes" id="UP000028826"/>
    </source>
</evidence>